<reference evidence="2 3" key="2">
    <citation type="journal article" date="2017" name="Sci. Rep.">
        <title>Ant-infecting Ophiocordyceps genomes reveal a high diversity of potential behavioral manipulation genes and a possible major role for enterotoxins.</title>
        <authorList>
            <person name="de Bekker C."/>
            <person name="Ohm R.A."/>
            <person name="Evans H.C."/>
            <person name="Brachmann A."/>
            <person name="Hughes D.P."/>
        </authorList>
    </citation>
    <scope>NUCLEOTIDE SEQUENCE [LARGE SCALE GENOMIC DNA]</scope>
    <source>
        <strain evidence="2 3">SC16a</strain>
    </source>
</reference>
<feature type="region of interest" description="Disordered" evidence="1">
    <location>
        <begin position="541"/>
        <end position="576"/>
    </location>
</feature>
<evidence type="ECO:0000313" key="3">
    <source>
        <dbReference type="Proteomes" id="UP000037136"/>
    </source>
</evidence>
<protein>
    <submittedName>
        <fullName evidence="2">Uncharacterized protein</fullName>
    </submittedName>
</protein>
<feature type="compositionally biased region" description="Polar residues" evidence="1">
    <location>
        <begin position="165"/>
        <end position="175"/>
    </location>
</feature>
<dbReference type="EMBL" id="LAZP02000024">
    <property type="protein sequence ID" value="PFH62575.1"/>
    <property type="molecule type" value="Genomic_DNA"/>
</dbReference>
<evidence type="ECO:0000313" key="2">
    <source>
        <dbReference type="EMBL" id="PFH62575.1"/>
    </source>
</evidence>
<feature type="compositionally biased region" description="Basic residues" evidence="1">
    <location>
        <begin position="375"/>
        <end position="386"/>
    </location>
</feature>
<evidence type="ECO:0000256" key="1">
    <source>
        <dbReference type="SAM" id="MobiDB-lite"/>
    </source>
</evidence>
<proteinExistence type="predicted"/>
<feature type="compositionally biased region" description="Basic and acidic residues" evidence="1">
    <location>
        <begin position="543"/>
        <end position="566"/>
    </location>
</feature>
<comment type="caution">
    <text evidence="2">The sequence shown here is derived from an EMBL/GenBank/DDBJ whole genome shotgun (WGS) entry which is preliminary data.</text>
</comment>
<organism evidence="2 3">
    <name type="scientific">Ophiocordyceps unilateralis</name>
    <name type="common">Zombie-ant fungus</name>
    <name type="synonym">Torrubia unilateralis</name>
    <dbReference type="NCBI Taxonomy" id="268505"/>
    <lineage>
        <taxon>Eukaryota</taxon>
        <taxon>Fungi</taxon>
        <taxon>Dikarya</taxon>
        <taxon>Ascomycota</taxon>
        <taxon>Pezizomycotina</taxon>
        <taxon>Sordariomycetes</taxon>
        <taxon>Hypocreomycetidae</taxon>
        <taxon>Hypocreales</taxon>
        <taxon>Ophiocordycipitaceae</taxon>
        <taxon>Ophiocordyceps</taxon>
    </lineage>
</organism>
<name>A0A2A9PM51_OPHUN</name>
<keyword evidence="3" id="KW-1185">Reference proteome</keyword>
<feature type="compositionally biased region" description="Basic and acidic residues" evidence="1">
    <location>
        <begin position="52"/>
        <end position="61"/>
    </location>
</feature>
<reference evidence="2 3" key="1">
    <citation type="journal article" date="2015" name="BMC Genomics">
        <title>Gene expression during zombie ant biting behavior reflects the complexity underlying fungal parasitic behavioral manipulation.</title>
        <authorList>
            <person name="de Bekker C."/>
            <person name="Ohm R.A."/>
            <person name="Loreto R.G."/>
            <person name="Sebastian A."/>
            <person name="Albert I."/>
            <person name="Merrow M."/>
            <person name="Brachmann A."/>
            <person name="Hughes D.P."/>
        </authorList>
    </citation>
    <scope>NUCLEOTIDE SEQUENCE [LARGE SCALE GENOMIC DNA]</scope>
    <source>
        <strain evidence="2 3">SC16a</strain>
    </source>
</reference>
<dbReference type="AlphaFoldDB" id="A0A2A9PM51"/>
<dbReference type="OrthoDB" id="5333304at2759"/>
<dbReference type="Proteomes" id="UP000037136">
    <property type="component" value="Unassembled WGS sequence"/>
</dbReference>
<feature type="region of interest" description="Disordered" evidence="1">
    <location>
        <begin position="158"/>
        <end position="195"/>
    </location>
</feature>
<feature type="compositionally biased region" description="Polar residues" evidence="1">
    <location>
        <begin position="288"/>
        <end position="299"/>
    </location>
</feature>
<feature type="compositionally biased region" description="Basic and acidic residues" evidence="1">
    <location>
        <begin position="444"/>
        <end position="458"/>
    </location>
</feature>
<feature type="region of interest" description="Disordered" evidence="1">
    <location>
        <begin position="45"/>
        <end position="107"/>
    </location>
</feature>
<sequence>MAQSGVPDTLTGAAPAAPCKLSEKEAYEMQQLELIVHFRDTIISGSHSSLKSPKDQSRREGLYPPHSTDARGQGSHGDDATTSPVISKPARTESNAPLLETSDDVRTQVTTRRRALEQVLRDEMEQRRFVKSSQSSLYSTLDISDVLAKAVALVPDTTAPPPFETPQSQMASRVRTQSDEPRGSAAVPGQPERVPRTVDETAQAAAATVAGSADPVRQRVHKPDLPAVPTAAATTAVPSAVVVPGLNNYLQEGNTSTQPGRHTVSGEQSQSDDLVMLNPLPSGAAATSGRSQPLSNSYIDSHPPSPLLRGRPLQQPVAPPTVQNSPLPVSGRGRGMTNLGVQRSRAAPAQIAALRLEPSTATSPESSSQGGRGSDKKKNKKKKRKADRQAPGMEANPFIKIEPRSSSPLAGPSYIRANKRQRQSRGQVPEAEYEPTYSRSHVRGPVDQHLSRPYRDQHAPLGYDGGRAYPQRAVSAAVIGGPGYGREYVDDRGLPVDSQARGHGLLGPAPPYPAPPYPAPPYPYSPMLAYPPRPVSHSFATDGFREPPRPYRELTEGGRLSARPEGDPYAGQPKAAPPRILVDAYGREYFDSSHPPVGPGEPSVLYERIPPRAVSRHPGPESYGDAGLVYGGAPATYAVPRRIVTQPIEYAPYEYRDGQQREYPTRAMAPAGDMVEMGATTERRSMADAPREYPVGATSMMPAETLRYEVPQAYGRVQSVRPEMPGHAPAVHSDGRREAMQPYLREYAARPAEPYHRPQTRAADEIAFIERPRAATQAIVYADDVRREIYR</sequence>
<feature type="region of interest" description="Disordered" evidence="1">
    <location>
        <begin position="279"/>
        <end position="337"/>
    </location>
</feature>
<dbReference type="STRING" id="268505.A0A2A9PM51"/>
<feature type="region of interest" description="Disordered" evidence="1">
    <location>
        <begin position="355"/>
        <end position="461"/>
    </location>
</feature>
<accession>A0A2A9PM51</accession>
<feature type="compositionally biased region" description="Low complexity" evidence="1">
    <location>
        <begin position="357"/>
        <end position="368"/>
    </location>
</feature>
<gene>
    <name evidence="2" type="ORF">XA68_12995</name>
</gene>